<dbReference type="GO" id="GO:0003677">
    <property type="term" value="F:DNA binding"/>
    <property type="evidence" value="ECO:0007669"/>
    <property type="project" value="UniProtKB-KW"/>
</dbReference>
<organism evidence="8 9">
    <name type="scientific">Streptomyces xanthophaeus</name>
    <dbReference type="NCBI Taxonomy" id="67385"/>
    <lineage>
        <taxon>Bacteria</taxon>
        <taxon>Bacillati</taxon>
        <taxon>Actinomycetota</taxon>
        <taxon>Actinomycetes</taxon>
        <taxon>Kitasatosporales</taxon>
        <taxon>Streptomycetaceae</taxon>
        <taxon>Streptomyces</taxon>
    </lineage>
</organism>
<feature type="modified residue" description="4-aspartylphosphate" evidence="5">
    <location>
        <position position="54"/>
    </location>
</feature>
<keyword evidence="4" id="KW-0804">Transcription</keyword>
<dbReference type="GO" id="GO:0006355">
    <property type="term" value="P:regulation of DNA-templated transcription"/>
    <property type="evidence" value="ECO:0007669"/>
    <property type="project" value="InterPro"/>
</dbReference>
<gene>
    <name evidence="8" type="ORF">Sxan_08870</name>
</gene>
<dbReference type="PROSITE" id="PS50110">
    <property type="entry name" value="RESPONSE_REGULATORY"/>
    <property type="match status" value="1"/>
</dbReference>
<evidence type="ECO:0000313" key="8">
    <source>
        <dbReference type="EMBL" id="GHI83523.1"/>
    </source>
</evidence>
<dbReference type="InterPro" id="IPR000792">
    <property type="entry name" value="Tscrpt_reg_LuxR_C"/>
</dbReference>
<evidence type="ECO:0000313" key="9">
    <source>
        <dbReference type="Proteomes" id="UP000600026"/>
    </source>
</evidence>
<keyword evidence="1 5" id="KW-0597">Phosphoprotein</keyword>
<dbReference type="EMBL" id="BNEE01000004">
    <property type="protein sequence ID" value="GHI83523.1"/>
    <property type="molecule type" value="Genomic_DNA"/>
</dbReference>
<dbReference type="AlphaFoldDB" id="A0A919L9L3"/>
<keyword evidence="9" id="KW-1185">Reference proteome</keyword>
<dbReference type="PRINTS" id="PR00038">
    <property type="entry name" value="HTHLUXR"/>
</dbReference>
<evidence type="ECO:0000256" key="4">
    <source>
        <dbReference type="ARBA" id="ARBA00023163"/>
    </source>
</evidence>
<dbReference type="GO" id="GO:0000160">
    <property type="term" value="P:phosphorelay signal transduction system"/>
    <property type="evidence" value="ECO:0007669"/>
    <property type="project" value="InterPro"/>
</dbReference>
<evidence type="ECO:0000256" key="2">
    <source>
        <dbReference type="ARBA" id="ARBA00023015"/>
    </source>
</evidence>
<dbReference type="SMART" id="SM00421">
    <property type="entry name" value="HTH_LUXR"/>
    <property type="match status" value="1"/>
</dbReference>
<dbReference type="PANTHER" id="PTHR43214:SF24">
    <property type="entry name" value="TRANSCRIPTIONAL REGULATORY PROTEIN NARL-RELATED"/>
    <property type="match status" value="1"/>
</dbReference>
<dbReference type="CDD" id="cd06170">
    <property type="entry name" value="LuxR_C_like"/>
    <property type="match status" value="1"/>
</dbReference>
<dbReference type="InterPro" id="IPR058245">
    <property type="entry name" value="NreC/VraR/RcsB-like_REC"/>
</dbReference>
<dbReference type="SUPFAM" id="SSF46894">
    <property type="entry name" value="C-terminal effector domain of the bipartite response regulators"/>
    <property type="match status" value="1"/>
</dbReference>
<dbReference type="InterPro" id="IPR011006">
    <property type="entry name" value="CheY-like_superfamily"/>
</dbReference>
<dbReference type="CDD" id="cd17535">
    <property type="entry name" value="REC_NarL-like"/>
    <property type="match status" value="1"/>
</dbReference>
<dbReference type="Proteomes" id="UP000600026">
    <property type="component" value="Unassembled WGS sequence"/>
</dbReference>
<proteinExistence type="predicted"/>
<comment type="caution">
    <text evidence="8">The sequence shown here is derived from an EMBL/GenBank/DDBJ whole genome shotgun (WGS) entry which is preliminary data.</text>
</comment>
<dbReference type="PANTHER" id="PTHR43214">
    <property type="entry name" value="TWO-COMPONENT RESPONSE REGULATOR"/>
    <property type="match status" value="1"/>
</dbReference>
<dbReference type="SMART" id="SM00448">
    <property type="entry name" value="REC"/>
    <property type="match status" value="1"/>
</dbReference>
<feature type="domain" description="Response regulatory" evidence="7">
    <location>
        <begin position="3"/>
        <end position="119"/>
    </location>
</feature>
<evidence type="ECO:0000256" key="3">
    <source>
        <dbReference type="ARBA" id="ARBA00023125"/>
    </source>
</evidence>
<reference evidence="8" key="1">
    <citation type="submission" date="2020-09" db="EMBL/GenBank/DDBJ databases">
        <title>Whole genome shotgun sequence of Streptomyces xanthophaeus NBRC 12829.</title>
        <authorList>
            <person name="Komaki H."/>
            <person name="Tamura T."/>
        </authorList>
    </citation>
    <scope>NUCLEOTIDE SEQUENCE</scope>
    <source>
        <strain evidence="8">NBRC 12829</strain>
    </source>
</reference>
<dbReference type="Pfam" id="PF00196">
    <property type="entry name" value="GerE"/>
    <property type="match status" value="1"/>
</dbReference>
<keyword evidence="3 8" id="KW-0238">DNA-binding</keyword>
<dbReference type="PROSITE" id="PS50043">
    <property type="entry name" value="HTH_LUXR_2"/>
    <property type="match status" value="1"/>
</dbReference>
<evidence type="ECO:0000259" key="7">
    <source>
        <dbReference type="PROSITE" id="PS50110"/>
    </source>
</evidence>
<evidence type="ECO:0000259" key="6">
    <source>
        <dbReference type="PROSITE" id="PS50043"/>
    </source>
</evidence>
<evidence type="ECO:0000256" key="1">
    <source>
        <dbReference type="ARBA" id="ARBA00022553"/>
    </source>
</evidence>
<name>A0A919L9L3_9ACTN</name>
<protein>
    <submittedName>
        <fullName evidence="8">DNA-binding response regulator</fullName>
    </submittedName>
</protein>
<feature type="domain" description="HTH luxR-type" evidence="6">
    <location>
        <begin position="154"/>
        <end position="219"/>
    </location>
</feature>
<sequence length="225" mass="23121">MVRVLVADDEAMVRAGVRAILARDPGIEVVAEAADGHGAVDAVRTHRPAVALLDIQMPRLDGIAAAARIHRELPGTAVVMLTTFGEDAFIARALREGASGFLLKADDPRELLTGVHAVAAGGAYLSPKVAARVIAGLRSGHLAAGTPAGPAGHAVRAVQGLTPREREVLALLGTGLSNAEIGARLHLVEGTVKAHVSTILGKLGVRNRVEAALAAHEARQAGQFG</sequence>
<dbReference type="Pfam" id="PF00072">
    <property type="entry name" value="Response_reg"/>
    <property type="match status" value="1"/>
</dbReference>
<dbReference type="SUPFAM" id="SSF52172">
    <property type="entry name" value="CheY-like"/>
    <property type="match status" value="1"/>
</dbReference>
<dbReference type="Gene3D" id="3.40.50.2300">
    <property type="match status" value="1"/>
</dbReference>
<accession>A0A919L9L3</accession>
<dbReference type="InterPro" id="IPR016032">
    <property type="entry name" value="Sig_transdc_resp-reg_C-effctor"/>
</dbReference>
<dbReference type="InterPro" id="IPR039420">
    <property type="entry name" value="WalR-like"/>
</dbReference>
<keyword evidence="2" id="KW-0805">Transcription regulation</keyword>
<evidence type="ECO:0000256" key="5">
    <source>
        <dbReference type="PROSITE-ProRule" id="PRU00169"/>
    </source>
</evidence>
<dbReference type="InterPro" id="IPR001789">
    <property type="entry name" value="Sig_transdc_resp-reg_receiver"/>
</dbReference>